<sequence>MMHLGLGSHDLACSTSQPLVQSSLLTTAYSVWVQMEEGCGYQDAQGLSPEMRQRSTVGAVKVAVRSSSMGAGPSKS</sequence>
<dbReference type="EMBL" id="QGNW01000240">
    <property type="protein sequence ID" value="RVW82437.1"/>
    <property type="molecule type" value="Genomic_DNA"/>
</dbReference>
<dbReference type="AlphaFoldDB" id="A0A438HDB8"/>
<gene>
    <name evidence="1" type="ORF">CK203_048989</name>
</gene>
<name>A0A438HDB8_VITVI</name>
<proteinExistence type="predicted"/>
<organism evidence="1 2">
    <name type="scientific">Vitis vinifera</name>
    <name type="common">Grape</name>
    <dbReference type="NCBI Taxonomy" id="29760"/>
    <lineage>
        <taxon>Eukaryota</taxon>
        <taxon>Viridiplantae</taxon>
        <taxon>Streptophyta</taxon>
        <taxon>Embryophyta</taxon>
        <taxon>Tracheophyta</taxon>
        <taxon>Spermatophyta</taxon>
        <taxon>Magnoliopsida</taxon>
        <taxon>eudicotyledons</taxon>
        <taxon>Gunneridae</taxon>
        <taxon>Pentapetalae</taxon>
        <taxon>rosids</taxon>
        <taxon>Vitales</taxon>
        <taxon>Vitaceae</taxon>
        <taxon>Viteae</taxon>
        <taxon>Vitis</taxon>
    </lineage>
</organism>
<reference evidence="1 2" key="1">
    <citation type="journal article" date="2018" name="PLoS Genet.">
        <title>Population sequencing reveals clonal diversity and ancestral inbreeding in the grapevine cultivar Chardonnay.</title>
        <authorList>
            <person name="Roach M.J."/>
            <person name="Johnson D.L."/>
            <person name="Bohlmann J."/>
            <person name="van Vuuren H.J."/>
            <person name="Jones S.J."/>
            <person name="Pretorius I.S."/>
            <person name="Schmidt S.A."/>
            <person name="Borneman A.R."/>
        </authorList>
    </citation>
    <scope>NUCLEOTIDE SEQUENCE [LARGE SCALE GENOMIC DNA]</scope>
    <source>
        <strain evidence="2">cv. Chardonnay</strain>
        <tissue evidence="1">Leaf</tissue>
    </source>
</reference>
<dbReference type="Proteomes" id="UP000288805">
    <property type="component" value="Unassembled WGS sequence"/>
</dbReference>
<comment type="caution">
    <text evidence="1">The sequence shown here is derived from an EMBL/GenBank/DDBJ whole genome shotgun (WGS) entry which is preliminary data.</text>
</comment>
<evidence type="ECO:0000313" key="1">
    <source>
        <dbReference type="EMBL" id="RVW82437.1"/>
    </source>
</evidence>
<protein>
    <submittedName>
        <fullName evidence="1">Uncharacterized protein</fullName>
    </submittedName>
</protein>
<evidence type="ECO:0000313" key="2">
    <source>
        <dbReference type="Proteomes" id="UP000288805"/>
    </source>
</evidence>
<accession>A0A438HDB8</accession>